<gene>
    <name evidence="6" type="ORF">A6R68_20320</name>
</gene>
<dbReference type="PANTHER" id="PTHR44427">
    <property type="entry name" value="CARCINOEMBRYONIC ANTIGEN-RELATED CELL ADHESION MOLECULE 19"/>
    <property type="match status" value="1"/>
</dbReference>
<comment type="caution">
    <text evidence="6">The sequence shown here is derived from an EMBL/GenBank/DDBJ whole genome shotgun (WGS) entry which is preliminary data.</text>
</comment>
<dbReference type="EMBL" id="LZPO01013665">
    <property type="protein sequence ID" value="OBS81478.1"/>
    <property type="molecule type" value="Genomic_DNA"/>
</dbReference>
<evidence type="ECO:0000313" key="7">
    <source>
        <dbReference type="Proteomes" id="UP000092124"/>
    </source>
</evidence>
<dbReference type="PANTHER" id="PTHR44427:SF15">
    <property type="entry name" value="PREGNANCY-SPECIFIC BETA-1-GLYCOPROTEIN 29"/>
    <property type="match status" value="1"/>
</dbReference>
<evidence type="ECO:0000256" key="4">
    <source>
        <dbReference type="ARBA" id="ARBA00038222"/>
    </source>
</evidence>
<dbReference type="InterPro" id="IPR050831">
    <property type="entry name" value="CEA_cell_adhesion"/>
</dbReference>
<dbReference type="InterPro" id="IPR013783">
    <property type="entry name" value="Ig-like_fold"/>
</dbReference>
<accession>A0A1A6HSN6</accession>
<keyword evidence="2" id="KW-0325">Glycoprotein</keyword>
<dbReference type="FunFam" id="2.60.40.10:FF:000340">
    <property type="entry name" value="Carcinoembryonic antigen-related cell adhesion molecule 1"/>
    <property type="match status" value="1"/>
</dbReference>
<dbReference type="Gene3D" id="2.60.40.10">
    <property type="entry name" value="Immunoglobulins"/>
    <property type="match status" value="1"/>
</dbReference>
<evidence type="ECO:0000313" key="6">
    <source>
        <dbReference type="EMBL" id="OBS81478.1"/>
    </source>
</evidence>
<dbReference type="Pfam" id="PF07686">
    <property type="entry name" value="V-set"/>
    <property type="match status" value="1"/>
</dbReference>
<proteinExistence type="inferred from homology"/>
<dbReference type="InterPro" id="IPR013106">
    <property type="entry name" value="Ig_V-set"/>
</dbReference>
<evidence type="ECO:0000256" key="1">
    <source>
        <dbReference type="ARBA" id="ARBA00022729"/>
    </source>
</evidence>
<dbReference type="InterPro" id="IPR036179">
    <property type="entry name" value="Ig-like_dom_sf"/>
</dbReference>
<feature type="non-terminal residue" evidence="6">
    <location>
        <position position="181"/>
    </location>
</feature>
<dbReference type="GO" id="GO:0007165">
    <property type="term" value="P:signal transduction"/>
    <property type="evidence" value="ECO:0007669"/>
    <property type="project" value="TreeGrafter"/>
</dbReference>
<name>A0A1A6HSN6_NEOLE</name>
<dbReference type="GO" id="GO:0005886">
    <property type="term" value="C:plasma membrane"/>
    <property type="evidence" value="ECO:0007669"/>
    <property type="project" value="TreeGrafter"/>
</dbReference>
<reference evidence="6 7" key="1">
    <citation type="submission" date="2016-06" db="EMBL/GenBank/DDBJ databases">
        <title>The Draft Genome Sequence and Annotation of the Desert Woodrat Neotoma lepida.</title>
        <authorList>
            <person name="Campbell M."/>
            <person name="Oakeson K.F."/>
            <person name="Yandell M."/>
            <person name="Halpert J.R."/>
            <person name="Dearing D."/>
        </authorList>
    </citation>
    <scope>NUCLEOTIDE SEQUENCE [LARGE SCALE GENOMIC DNA]</scope>
    <source>
        <strain evidence="6">417</strain>
        <tissue evidence="6">Liver</tissue>
    </source>
</reference>
<keyword evidence="3" id="KW-0393">Immunoglobulin domain</keyword>
<evidence type="ECO:0000256" key="2">
    <source>
        <dbReference type="ARBA" id="ARBA00023180"/>
    </source>
</evidence>
<dbReference type="SUPFAM" id="SSF48726">
    <property type="entry name" value="Immunoglobulin"/>
    <property type="match status" value="1"/>
</dbReference>
<sequence length="181" mass="20392">MSTTEEREPYIGNDKCGDIENMKVMCRPPPNEQWTQLLGTQGLILFKYKFPNLDGSLSSLLAFLWNCGRVSTSGQPTIEPVPPIVAEGGSVLLLIHNLPENLEVFIWFKGINVLWSHEVARYKMNEKLSIHGPAYSGRETLNSDGSLLLHNVTRKDAGLYTLRILCRDLKSEESHVLLRVN</sequence>
<protein>
    <recommendedName>
        <fullName evidence="5">Immunoglobulin V-set domain-containing protein</fullName>
    </recommendedName>
</protein>
<dbReference type="GO" id="GO:0009986">
    <property type="term" value="C:cell surface"/>
    <property type="evidence" value="ECO:0007669"/>
    <property type="project" value="TreeGrafter"/>
</dbReference>
<keyword evidence="1" id="KW-0732">Signal</keyword>
<organism evidence="6 7">
    <name type="scientific">Neotoma lepida</name>
    <name type="common">Desert woodrat</name>
    <dbReference type="NCBI Taxonomy" id="56216"/>
    <lineage>
        <taxon>Eukaryota</taxon>
        <taxon>Metazoa</taxon>
        <taxon>Chordata</taxon>
        <taxon>Craniata</taxon>
        <taxon>Vertebrata</taxon>
        <taxon>Euteleostomi</taxon>
        <taxon>Mammalia</taxon>
        <taxon>Eutheria</taxon>
        <taxon>Euarchontoglires</taxon>
        <taxon>Glires</taxon>
        <taxon>Rodentia</taxon>
        <taxon>Myomorpha</taxon>
        <taxon>Muroidea</taxon>
        <taxon>Cricetidae</taxon>
        <taxon>Neotominae</taxon>
        <taxon>Neotoma</taxon>
    </lineage>
</organism>
<dbReference type="GO" id="GO:0002682">
    <property type="term" value="P:regulation of immune system process"/>
    <property type="evidence" value="ECO:0007669"/>
    <property type="project" value="TreeGrafter"/>
</dbReference>
<keyword evidence="7" id="KW-1185">Reference proteome</keyword>
<comment type="similarity">
    <text evidence="4">Belongs to the immunoglobulin superfamily. CEA family.</text>
</comment>
<dbReference type="OrthoDB" id="6353782at2759"/>
<dbReference type="GO" id="GO:1990782">
    <property type="term" value="F:protein tyrosine kinase binding"/>
    <property type="evidence" value="ECO:0007669"/>
    <property type="project" value="TreeGrafter"/>
</dbReference>
<dbReference type="STRING" id="56216.A0A1A6HSN6"/>
<evidence type="ECO:0000256" key="3">
    <source>
        <dbReference type="ARBA" id="ARBA00023319"/>
    </source>
</evidence>
<dbReference type="AlphaFoldDB" id="A0A1A6HSN6"/>
<evidence type="ECO:0000259" key="5">
    <source>
        <dbReference type="Pfam" id="PF07686"/>
    </source>
</evidence>
<dbReference type="CDD" id="cd05774">
    <property type="entry name" value="IgV_CEACAM_D1"/>
    <property type="match status" value="1"/>
</dbReference>
<feature type="domain" description="Immunoglobulin V-set" evidence="5">
    <location>
        <begin position="79"/>
        <end position="180"/>
    </location>
</feature>
<dbReference type="Proteomes" id="UP000092124">
    <property type="component" value="Unassembled WGS sequence"/>
</dbReference>